<evidence type="ECO:0000313" key="3">
    <source>
        <dbReference type="Proteomes" id="UP000708208"/>
    </source>
</evidence>
<dbReference type="EMBL" id="CAJVCH010073647">
    <property type="protein sequence ID" value="CAG7720783.1"/>
    <property type="molecule type" value="Genomic_DNA"/>
</dbReference>
<dbReference type="GO" id="GO:0016567">
    <property type="term" value="P:protein ubiquitination"/>
    <property type="evidence" value="ECO:0007669"/>
    <property type="project" value="InterPro"/>
</dbReference>
<dbReference type="PROSITE" id="PS50097">
    <property type="entry name" value="BTB"/>
    <property type="match status" value="1"/>
</dbReference>
<protein>
    <recommendedName>
        <fullName evidence="1">BTB domain-containing protein</fullName>
    </recommendedName>
</protein>
<accession>A0A8J2NTR0</accession>
<evidence type="ECO:0000259" key="1">
    <source>
        <dbReference type="PROSITE" id="PS50097"/>
    </source>
</evidence>
<name>A0A8J2NTR0_9HEXA</name>
<comment type="caution">
    <text evidence="2">The sequence shown here is derived from an EMBL/GenBank/DDBJ whole genome shotgun (WGS) entry which is preliminary data.</text>
</comment>
<proteinExistence type="predicted"/>
<sequence length="433" mass="48936">MASAAVKLCGATELRLERQTIGWSIRGASNLFQVKLLPIWKIKSPPFTSGPSAQTWHLELVQSKNEFVKCILVQDGATTSEDTSDSFPIMSKASEVLQSAANMEFISGAIINNLHLLTRDGHLESFAEIFAKYEETNGWREWAGKFVEKRRKAGLTEYIFGNDCDAYENALPLTYLSENQERFVDNDDILHLQADLVLTKTAEFPIISENQETMSPEMNQRILSNEQLAQRLADFYTTKNYSDVTLLAGDQAFQVHKIILEARAPKLAASLFERKHLADKFCCSEEPSVCSESSGDGKLIKSKVESEVIVIENMSANILQQILRFIYFGSISASDICTLTNLCRESRKFDFHEMAYSCILKTLEIFHNCPSDQRTTAVEALKEMLDNCDEAVFQDRALKLDDLLRLYPQAFQNVRLPTKIKLYSLGYLPTIQT</sequence>
<keyword evidence="3" id="KW-1185">Reference proteome</keyword>
<dbReference type="Proteomes" id="UP000708208">
    <property type="component" value="Unassembled WGS sequence"/>
</dbReference>
<dbReference type="CDD" id="cd18186">
    <property type="entry name" value="BTB_POZ_ZBTB_KLHL-like"/>
    <property type="match status" value="1"/>
</dbReference>
<dbReference type="SMART" id="SM00225">
    <property type="entry name" value="BTB"/>
    <property type="match status" value="1"/>
</dbReference>
<evidence type="ECO:0000313" key="2">
    <source>
        <dbReference type="EMBL" id="CAG7720783.1"/>
    </source>
</evidence>
<dbReference type="PANTHER" id="PTHR26379:SF187">
    <property type="entry name" value="OS07G0655300 PROTEIN"/>
    <property type="match status" value="1"/>
</dbReference>
<dbReference type="InterPro" id="IPR000210">
    <property type="entry name" value="BTB/POZ_dom"/>
</dbReference>
<dbReference type="Pfam" id="PF00651">
    <property type="entry name" value="BTB"/>
    <property type="match status" value="1"/>
</dbReference>
<dbReference type="AlphaFoldDB" id="A0A8J2NTR0"/>
<reference evidence="2" key="1">
    <citation type="submission" date="2021-06" db="EMBL/GenBank/DDBJ databases">
        <authorList>
            <person name="Hodson N. C."/>
            <person name="Mongue J. A."/>
            <person name="Jaron S. K."/>
        </authorList>
    </citation>
    <scope>NUCLEOTIDE SEQUENCE</scope>
</reference>
<feature type="domain" description="BTB" evidence="1">
    <location>
        <begin position="242"/>
        <end position="335"/>
    </location>
</feature>
<organism evidence="2 3">
    <name type="scientific">Allacma fusca</name>
    <dbReference type="NCBI Taxonomy" id="39272"/>
    <lineage>
        <taxon>Eukaryota</taxon>
        <taxon>Metazoa</taxon>
        <taxon>Ecdysozoa</taxon>
        <taxon>Arthropoda</taxon>
        <taxon>Hexapoda</taxon>
        <taxon>Collembola</taxon>
        <taxon>Symphypleona</taxon>
        <taxon>Sminthuridae</taxon>
        <taxon>Allacma</taxon>
    </lineage>
</organism>
<dbReference type="InterPro" id="IPR045005">
    <property type="entry name" value="BPM1-6"/>
</dbReference>
<dbReference type="PANTHER" id="PTHR26379">
    <property type="entry name" value="BTB/POZ AND MATH DOMAIN-CONTAINING PROTEIN 1"/>
    <property type="match status" value="1"/>
</dbReference>
<gene>
    <name evidence="2" type="ORF">AFUS01_LOCUS10038</name>
</gene>